<comment type="caution">
    <text evidence="1">Lacks conserved residue(s) required for the propagation of feature annotation.</text>
</comment>
<dbReference type="SUPFAM" id="SSF52317">
    <property type="entry name" value="Class I glutamine amidotransferase-like"/>
    <property type="match status" value="1"/>
</dbReference>
<evidence type="ECO:0000256" key="1">
    <source>
        <dbReference type="PROSITE-ProRule" id="PRU00607"/>
    </source>
</evidence>
<dbReference type="Proteomes" id="UP001162164">
    <property type="component" value="Unassembled WGS sequence"/>
</dbReference>
<protein>
    <recommendedName>
        <fullName evidence="2">Glutamine amidotransferase domain-containing protein</fullName>
    </recommendedName>
</protein>
<name>A0ABQ9JM89_9CUCU</name>
<evidence type="ECO:0000313" key="3">
    <source>
        <dbReference type="EMBL" id="KAJ8979123.1"/>
    </source>
</evidence>
<feature type="domain" description="Glutamine amidotransferase" evidence="2">
    <location>
        <begin position="52"/>
        <end position="121"/>
    </location>
</feature>
<dbReference type="EMBL" id="JAPWTJ010000370">
    <property type="protein sequence ID" value="KAJ8979123.1"/>
    <property type="molecule type" value="Genomic_DNA"/>
</dbReference>
<gene>
    <name evidence="3" type="ORF">NQ317_017966</name>
</gene>
<evidence type="ECO:0000259" key="2">
    <source>
        <dbReference type="Pfam" id="PF00117"/>
    </source>
</evidence>
<dbReference type="Gene3D" id="3.40.50.880">
    <property type="match status" value="1"/>
</dbReference>
<proteinExistence type="predicted"/>
<dbReference type="InterPro" id="IPR015527">
    <property type="entry name" value="Pept_C26_g-glut_hydrolase"/>
</dbReference>
<sequence>MQVLGFAAVGEDIRIDCSLRNKAVSLDFVEGFQDSRMFMDAPDSLLDILRFTNVTYNYHQYCLTEEILDKNGILDDWTILSTNIDDSGDKFISSFESKNYPIFGVQFHPEKNQFEFQNRIVPHNTEAVKVSQYFANFFVDECRKNSNAFPDDEMALNHLIYNYIPRYTGLQKASYEQVYVFDKEDFEKAQLI</sequence>
<reference evidence="3" key="1">
    <citation type="journal article" date="2023" name="Insect Mol. Biol.">
        <title>Genome sequencing provides insights into the evolution of gene families encoding plant cell wall-degrading enzymes in longhorned beetles.</title>
        <authorList>
            <person name="Shin N.R."/>
            <person name="Okamura Y."/>
            <person name="Kirsch R."/>
            <person name="Pauchet Y."/>
        </authorList>
    </citation>
    <scope>NUCLEOTIDE SEQUENCE</scope>
    <source>
        <strain evidence="3">MMC_N1</strain>
    </source>
</reference>
<dbReference type="PANTHER" id="PTHR11315">
    <property type="entry name" value="PROTEASE FAMILY C26 GAMMA-GLUTAMYL HYDROLASE"/>
    <property type="match status" value="1"/>
</dbReference>
<dbReference type="PROSITE" id="PS51273">
    <property type="entry name" value="GATASE_TYPE_1"/>
    <property type="match status" value="1"/>
</dbReference>
<dbReference type="PROSITE" id="PS51275">
    <property type="entry name" value="PEPTIDASE_C26_GGH"/>
    <property type="match status" value="1"/>
</dbReference>
<evidence type="ECO:0000313" key="4">
    <source>
        <dbReference type="Proteomes" id="UP001162164"/>
    </source>
</evidence>
<dbReference type="Pfam" id="PF00117">
    <property type="entry name" value="GATase"/>
    <property type="match status" value="1"/>
</dbReference>
<dbReference type="PANTHER" id="PTHR11315:SF0">
    <property type="entry name" value="FOLATE GAMMA-GLUTAMYL HYDROLASE"/>
    <property type="match status" value="1"/>
</dbReference>
<organism evidence="3 4">
    <name type="scientific">Molorchus minor</name>
    <dbReference type="NCBI Taxonomy" id="1323400"/>
    <lineage>
        <taxon>Eukaryota</taxon>
        <taxon>Metazoa</taxon>
        <taxon>Ecdysozoa</taxon>
        <taxon>Arthropoda</taxon>
        <taxon>Hexapoda</taxon>
        <taxon>Insecta</taxon>
        <taxon>Pterygota</taxon>
        <taxon>Neoptera</taxon>
        <taxon>Endopterygota</taxon>
        <taxon>Coleoptera</taxon>
        <taxon>Polyphaga</taxon>
        <taxon>Cucujiformia</taxon>
        <taxon>Chrysomeloidea</taxon>
        <taxon>Cerambycidae</taxon>
        <taxon>Lamiinae</taxon>
        <taxon>Monochamini</taxon>
        <taxon>Molorchus</taxon>
    </lineage>
</organism>
<accession>A0ABQ9JM89</accession>
<comment type="caution">
    <text evidence="3">The sequence shown here is derived from an EMBL/GenBank/DDBJ whole genome shotgun (WGS) entry which is preliminary data.</text>
</comment>
<dbReference type="InterPro" id="IPR029062">
    <property type="entry name" value="Class_I_gatase-like"/>
</dbReference>
<keyword evidence="4" id="KW-1185">Reference proteome</keyword>
<dbReference type="InterPro" id="IPR017926">
    <property type="entry name" value="GATASE"/>
</dbReference>